<name>A0ABQ4SJ47_9HYPH</name>
<dbReference type="Proteomes" id="UP001055153">
    <property type="component" value="Unassembled WGS sequence"/>
</dbReference>
<evidence type="ECO:0008006" key="4">
    <source>
        <dbReference type="Google" id="ProtNLM"/>
    </source>
</evidence>
<reference evidence="2" key="2">
    <citation type="submission" date="2021-08" db="EMBL/GenBank/DDBJ databases">
        <authorList>
            <person name="Tani A."/>
            <person name="Ola A."/>
            <person name="Ogura Y."/>
            <person name="Katsura K."/>
            <person name="Hayashi T."/>
        </authorList>
    </citation>
    <scope>NUCLEOTIDE SEQUENCE</scope>
    <source>
        <strain evidence="2">DSM 17168</strain>
    </source>
</reference>
<evidence type="ECO:0000313" key="3">
    <source>
        <dbReference type="Proteomes" id="UP001055153"/>
    </source>
</evidence>
<dbReference type="EMBL" id="BPQQ01000058">
    <property type="protein sequence ID" value="GJE02584.1"/>
    <property type="molecule type" value="Genomic_DNA"/>
</dbReference>
<protein>
    <recommendedName>
        <fullName evidence="4">RNA polymerase sigma factor 70 region 4 type 2 domain-containing protein</fullName>
    </recommendedName>
</protein>
<organism evidence="2 3">
    <name type="scientific">Methylobacterium isbiliense</name>
    <dbReference type="NCBI Taxonomy" id="315478"/>
    <lineage>
        <taxon>Bacteria</taxon>
        <taxon>Pseudomonadati</taxon>
        <taxon>Pseudomonadota</taxon>
        <taxon>Alphaproteobacteria</taxon>
        <taxon>Hyphomicrobiales</taxon>
        <taxon>Methylobacteriaceae</taxon>
        <taxon>Methylobacterium</taxon>
    </lineage>
</organism>
<proteinExistence type="predicted"/>
<sequence>MNRSRQAIEGRRSFASRRPAERGSSDGVPFHGVIDGVMARTGDPAGTGGSDLPDLKVAFNAGLREPAASRTPARRAASALLCVPFPDQSTVLTAEVRVPDDGDTLVDFGPFAAGLDPDERIARLLRLHRVLSSTQTTARAAVLAALSNADALPAALAALDALPPTERRILIARYEGKPEPAAFWGETDEPSD</sequence>
<evidence type="ECO:0000313" key="2">
    <source>
        <dbReference type="EMBL" id="GJE02584.1"/>
    </source>
</evidence>
<feature type="compositionally biased region" description="Basic and acidic residues" evidence="1">
    <location>
        <begin position="1"/>
        <end position="24"/>
    </location>
</feature>
<feature type="region of interest" description="Disordered" evidence="1">
    <location>
        <begin position="1"/>
        <end position="51"/>
    </location>
</feature>
<reference evidence="2" key="1">
    <citation type="journal article" date="2021" name="Front. Microbiol.">
        <title>Comprehensive Comparative Genomics and Phenotyping of Methylobacterium Species.</title>
        <authorList>
            <person name="Alessa O."/>
            <person name="Ogura Y."/>
            <person name="Fujitani Y."/>
            <person name="Takami H."/>
            <person name="Hayashi T."/>
            <person name="Sahin N."/>
            <person name="Tani A."/>
        </authorList>
    </citation>
    <scope>NUCLEOTIDE SEQUENCE</scope>
    <source>
        <strain evidence="2">DSM 17168</strain>
    </source>
</reference>
<keyword evidence="3" id="KW-1185">Reference proteome</keyword>
<accession>A0ABQ4SJ47</accession>
<gene>
    <name evidence="2" type="ORF">GMJLKIPL_4533</name>
</gene>
<comment type="caution">
    <text evidence="2">The sequence shown here is derived from an EMBL/GenBank/DDBJ whole genome shotgun (WGS) entry which is preliminary data.</text>
</comment>
<evidence type="ECO:0000256" key="1">
    <source>
        <dbReference type="SAM" id="MobiDB-lite"/>
    </source>
</evidence>